<protein>
    <submittedName>
        <fullName evidence="2">Uncharacterized protein</fullName>
    </submittedName>
</protein>
<feature type="transmembrane region" description="Helical" evidence="1">
    <location>
        <begin position="63"/>
        <end position="85"/>
    </location>
</feature>
<feature type="transmembrane region" description="Helical" evidence="1">
    <location>
        <begin position="91"/>
        <end position="114"/>
    </location>
</feature>
<organism evidence="2 3">
    <name type="scientific">[Mycobacterium] burgundiense</name>
    <dbReference type="NCBI Taxonomy" id="3064286"/>
    <lineage>
        <taxon>Bacteria</taxon>
        <taxon>Bacillati</taxon>
        <taxon>Actinomycetota</taxon>
        <taxon>Actinomycetes</taxon>
        <taxon>Mycobacteriales</taxon>
        <taxon>Mycobacteriaceae</taxon>
        <taxon>Mycolicibacterium</taxon>
    </lineage>
</organism>
<evidence type="ECO:0000256" key="1">
    <source>
        <dbReference type="SAM" id="Phobius"/>
    </source>
</evidence>
<keyword evidence="3" id="KW-1185">Reference proteome</keyword>
<gene>
    <name evidence="2" type="ORF">MU0053_004553</name>
</gene>
<dbReference type="Proteomes" id="UP001190465">
    <property type="component" value="Chromosome"/>
</dbReference>
<sequence length="115" mass="11791">MSDNPATAPAPHPSAANPVRNWVLALSTLLGAAAVVIFAFVQVMGTAGCSSDQTCPRPGFGELGFTVLVYGAPAVAVAAIALSFVTARKPYGHWVPIGAWVLILLAFGVLALTFP</sequence>
<accession>A0ABM9M559</accession>
<feature type="transmembrane region" description="Helical" evidence="1">
    <location>
        <begin position="22"/>
        <end position="43"/>
    </location>
</feature>
<dbReference type="EMBL" id="OY726397">
    <property type="protein sequence ID" value="CAJ1510322.1"/>
    <property type="molecule type" value="Genomic_DNA"/>
</dbReference>
<keyword evidence="1" id="KW-0472">Membrane</keyword>
<evidence type="ECO:0000313" key="2">
    <source>
        <dbReference type="EMBL" id="CAJ1510322.1"/>
    </source>
</evidence>
<keyword evidence="1" id="KW-0812">Transmembrane</keyword>
<name>A0ABM9M559_9MYCO</name>
<reference evidence="2 3" key="1">
    <citation type="submission" date="2023-08" db="EMBL/GenBank/DDBJ databases">
        <authorList>
            <person name="Folkvardsen B D."/>
            <person name="Norman A."/>
        </authorList>
    </citation>
    <scope>NUCLEOTIDE SEQUENCE [LARGE SCALE GENOMIC DNA]</scope>
    <source>
        <strain evidence="2 3">Mu0053</strain>
    </source>
</reference>
<dbReference type="RefSeq" id="WP_308479835.1">
    <property type="nucleotide sequence ID" value="NZ_OY726397.1"/>
</dbReference>
<keyword evidence="1" id="KW-1133">Transmembrane helix</keyword>
<evidence type="ECO:0000313" key="3">
    <source>
        <dbReference type="Proteomes" id="UP001190465"/>
    </source>
</evidence>
<proteinExistence type="predicted"/>